<accession>K1TQL3</accession>
<protein>
    <recommendedName>
        <fullName evidence="2">DUF4358 domain-containing protein</fullName>
    </recommendedName>
</protein>
<evidence type="ECO:0000313" key="1">
    <source>
        <dbReference type="EMBL" id="EKC72023.1"/>
    </source>
</evidence>
<dbReference type="EMBL" id="AJWZ01002049">
    <property type="protein sequence ID" value="EKC72023.1"/>
    <property type="molecule type" value="Genomic_DNA"/>
</dbReference>
<dbReference type="PROSITE" id="PS51257">
    <property type="entry name" value="PROKAR_LIPOPROTEIN"/>
    <property type="match status" value="1"/>
</dbReference>
<evidence type="ECO:0008006" key="2">
    <source>
        <dbReference type="Google" id="ProtNLM"/>
    </source>
</evidence>
<organism evidence="1">
    <name type="scientific">human gut metagenome</name>
    <dbReference type="NCBI Taxonomy" id="408170"/>
    <lineage>
        <taxon>unclassified sequences</taxon>
        <taxon>metagenomes</taxon>
        <taxon>organismal metagenomes</taxon>
    </lineage>
</organism>
<reference evidence="1" key="1">
    <citation type="journal article" date="2013" name="Environ. Microbiol.">
        <title>Microbiota from the distal guts of lean and obese adolescents exhibit partial functional redundancy besides clear differences in community structure.</title>
        <authorList>
            <person name="Ferrer M."/>
            <person name="Ruiz A."/>
            <person name="Lanza F."/>
            <person name="Haange S.B."/>
            <person name="Oberbach A."/>
            <person name="Till H."/>
            <person name="Bargiela R."/>
            <person name="Campoy C."/>
            <person name="Segura M.T."/>
            <person name="Richter M."/>
            <person name="von Bergen M."/>
            <person name="Seifert J."/>
            <person name="Suarez A."/>
        </authorList>
    </citation>
    <scope>NUCLEOTIDE SEQUENCE</scope>
</reference>
<proteinExistence type="predicted"/>
<dbReference type="Pfam" id="PF14270">
    <property type="entry name" value="DUF4358"/>
    <property type="match status" value="1"/>
</dbReference>
<name>K1TQL3_9ZZZZ</name>
<gene>
    <name evidence="1" type="ORF">OBE_03101</name>
</gene>
<dbReference type="InterPro" id="IPR025648">
    <property type="entry name" value="DUF4358"/>
</dbReference>
<comment type="caution">
    <text evidence="1">The sequence shown here is derived from an EMBL/GenBank/DDBJ whole genome shotgun (WGS) entry which is preliminary data.</text>
</comment>
<sequence length="155" mass="17710">MRIRAIIPAALMMSSIFTLSACGKDKAEASKPLNEITADVMECGVEFPEMVEVSEENFQIKYGLTQYEYEEFSLWWAGSGADADEVCIIKAKDKEKVKLAVEERLDGQKDVFKDYVPEEYDKLCDTQVKTKGDYVYWLCTNDNEKAEEVLKSDFK</sequence>
<dbReference type="AlphaFoldDB" id="K1TQL3"/>